<organism evidence="1">
    <name type="scientific">bioreactor metagenome</name>
    <dbReference type="NCBI Taxonomy" id="1076179"/>
    <lineage>
        <taxon>unclassified sequences</taxon>
        <taxon>metagenomes</taxon>
        <taxon>ecological metagenomes</taxon>
    </lineage>
</organism>
<comment type="caution">
    <text evidence="1">The sequence shown here is derived from an EMBL/GenBank/DDBJ whole genome shotgun (WGS) entry which is preliminary data.</text>
</comment>
<reference evidence="1" key="1">
    <citation type="submission" date="2019-08" db="EMBL/GenBank/DDBJ databases">
        <authorList>
            <person name="Kucharzyk K."/>
            <person name="Murdoch R.W."/>
            <person name="Higgins S."/>
            <person name="Loffler F."/>
        </authorList>
    </citation>
    <scope>NUCLEOTIDE SEQUENCE</scope>
</reference>
<name>A0A645DNA3_9ZZZZ</name>
<proteinExistence type="predicted"/>
<protein>
    <submittedName>
        <fullName evidence="1">Uncharacterized protein</fullName>
    </submittedName>
</protein>
<gene>
    <name evidence="1" type="ORF">SDC9_138067</name>
</gene>
<evidence type="ECO:0000313" key="1">
    <source>
        <dbReference type="EMBL" id="MPM90944.1"/>
    </source>
</evidence>
<accession>A0A645DNA3</accession>
<dbReference type="EMBL" id="VSSQ01038073">
    <property type="protein sequence ID" value="MPM90944.1"/>
    <property type="molecule type" value="Genomic_DNA"/>
</dbReference>
<sequence length="93" mass="10184">MNLGGLHQLQRFVQNGFQAVFIPAVLIGQNRHKAGPQAQIVVFPDKRRLLGLVQKGDGPLIVHPLLNQGVGGEHFAVAVDHPVQLPVLKILFR</sequence>
<dbReference type="AlphaFoldDB" id="A0A645DNA3"/>